<feature type="region of interest" description="Disordered" evidence="8">
    <location>
        <begin position="754"/>
        <end position="799"/>
    </location>
</feature>
<dbReference type="InterPro" id="IPR040476">
    <property type="entry name" value="CSD2"/>
</dbReference>
<proteinExistence type="inferred from homology"/>
<dbReference type="InterPro" id="IPR050180">
    <property type="entry name" value="RNR_Ribonuclease"/>
</dbReference>
<evidence type="ECO:0000256" key="2">
    <source>
        <dbReference type="ARBA" id="ARBA00022490"/>
    </source>
</evidence>
<dbReference type="SUPFAM" id="SSF50249">
    <property type="entry name" value="Nucleic acid-binding proteins"/>
    <property type="match status" value="3"/>
</dbReference>
<feature type="region of interest" description="Disordered" evidence="8">
    <location>
        <begin position="92"/>
        <end position="113"/>
    </location>
</feature>
<evidence type="ECO:0000313" key="10">
    <source>
        <dbReference type="EMBL" id="ASV83137.1"/>
    </source>
</evidence>
<evidence type="ECO:0000256" key="4">
    <source>
        <dbReference type="ARBA" id="ARBA00022801"/>
    </source>
</evidence>
<dbReference type="GO" id="GO:0006402">
    <property type="term" value="P:mRNA catabolic process"/>
    <property type="evidence" value="ECO:0007669"/>
    <property type="project" value="TreeGrafter"/>
</dbReference>
<feature type="compositionally biased region" description="Basic and acidic residues" evidence="8">
    <location>
        <begin position="1"/>
        <end position="20"/>
    </location>
</feature>
<feature type="region of interest" description="Disordered" evidence="8">
    <location>
        <begin position="1"/>
        <end position="35"/>
    </location>
</feature>
<dbReference type="GO" id="GO:0008859">
    <property type="term" value="F:exoribonuclease II activity"/>
    <property type="evidence" value="ECO:0007669"/>
    <property type="project" value="UniProtKB-UniRule"/>
</dbReference>
<dbReference type="NCBIfam" id="TIGR02063">
    <property type="entry name" value="RNase_R"/>
    <property type="match status" value="1"/>
</dbReference>
<dbReference type="InterPro" id="IPR004476">
    <property type="entry name" value="RNase_II/RNase_R"/>
</dbReference>
<dbReference type="PROSITE" id="PS50126">
    <property type="entry name" value="S1"/>
    <property type="match status" value="1"/>
</dbReference>
<dbReference type="Pfam" id="PF00575">
    <property type="entry name" value="S1"/>
    <property type="match status" value="1"/>
</dbReference>
<evidence type="ECO:0000256" key="3">
    <source>
        <dbReference type="ARBA" id="ARBA00022722"/>
    </source>
</evidence>
<reference evidence="10 11" key="1">
    <citation type="submission" date="2017-07" db="EMBL/GenBank/DDBJ databases">
        <title>Phylogenetic study on the rhizospheric bacterium Ochrobactrum sp. A44.</title>
        <authorList>
            <person name="Krzyzanowska D.M."/>
            <person name="Ossowicki A."/>
            <person name="Rajewska M."/>
            <person name="Maciag T."/>
            <person name="Kaczynski Z."/>
            <person name="Czerwicka M."/>
            <person name="Jafra S."/>
        </authorList>
    </citation>
    <scope>NUCLEOTIDE SEQUENCE [LARGE SCALE GENOMIC DNA]</scope>
    <source>
        <strain evidence="10 11">A44</strain>
    </source>
</reference>
<dbReference type="EMBL" id="CP022603">
    <property type="protein sequence ID" value="ASV83137.1"/>
    <property type="molecule type" value="Genomic_DNA"/>
</dbReference>
<evidence type="ECO:0000256" key="8">
    <source>
        <dbReference type="SAM" id="MobiDB-lite"/>
    </source>
</evidence>
<name>A0A248U8P3_9HYPH</name>
<comment type="subcellular location">
    <subcellularLocation>
        <location evidence="7">Cytoplasm</location>
    </subcellularLocation>
</comment>
<dbReference type="HAMAP" id="MF_01895">
    <property type="entry name" value="RNase_R"/>
    <property type="match status" value="1"/>
</dbReference>
<dbReference type="GO" id="GO:0003723">
    <property type="term" value="F:RNA binding"/>
    <property type="evidence" value="ECO:0007669"/>
    <property type="project" value="UniProtKB-UniRule"/>
</dbReference>
<dbReference type="InterPro" id="IPR003029">
    <property type="entry name" value="S1_domain"/>
</dbReference>
<dbReference type="AlphaFoldDB" id="A0A248U8P3"/>
<feature type="compositionally biased region" description="Basic residues" evidence="8">
    <location>
        <begin position="787"/>
        <end position="799"/>
    </location>
</feature>
<comment type="similarity">
    <text evidence="7">Belongs to the RNR ribonuclease family. RNase R subfamily.</text>
</comment>
<comment type="function">
    <text evidence="7">3'-5' exoribonuclease that releases 5'-nucleoside monophosphates and is involved in maturation of structured RNAs.</text>
</comment>
<evidence type="ECO:0000256" key="7">
    <source>
        <dbReference type="HAMAP-Rule" id="MF_01895"/>
    </source>
</evidence>
<protein>
    <recommendedName>
        <fullName evidence="7">Ribonuclease R</fullName>
        <shortName evidence="7">RNase R</shortName>
        <ecNumber evidence="7">3.1.13.1</ecNumber>
    </recommendedName>
</protein>
<evidence type="ECO:0000256" key="6">
    <source>
        <dbReference type="ARBA" id="ARBA00022884"/>
    </source>
</evidence>
<keyword evidence="6 7" id="KW-0694">RNA-binding</keyword>
<dbReference type="KEGG" id="och:CES85_3913"/>
<keyword evidence="5 7" id="KW-0269">Exonuclease</keyword>
<sequence>MARRFPKPDTGRSARTERRATTAKSNAAKSGDPISFLPTRDEVLKFIEENPDRAGKRELAKAFNIKGDARVYLKDLLRELADEGLVEKRDRKLSRPGSLPPITTLNVTGRDNDGGLVARPTDWDEAEHGKAPVVLIRRTRLNKASDGPTVGVGDRVLAKIFRSKENDGPEYSARVIKVIDHSNNAVLGVLRKLSNGEWRLEPVNRKQPEVQLDPQSLQDAKSGDLVEVELTSSRRYGLPAGKVRQVVGSIDSEKALSMIAIHEHEIPHIFPDDVIREAENAKPATLDGNREDWRKIPLVTIDPADAKDHDDAVYAEPDTDPDNTGGHIVIVAIADVAAYICPNSALDREALKRGNSVYFPDRVVPMLPERISNDLCSLRELEDRPALAVRMVFDANGHKKSHKFHRILMRSAAKLAYPQAQAAIDGATDDKTAPILDTILKPLWAAYAALKRGRDAREPLELDLPEKKILLAPDGKVDKVIVPERLDAHKLIEEFMIQANVAAAEVLEARRQPLIFRIHDAPALAKQESLREFLRTLDMNLAKGAELRPGQFNRILEAVDGTDHQDLVNQVVLRTQSQAIYSPDNIGHFGLNLHKYAHFTSPIRRYADLIVHRALIKALGLGNDGLTAIEESQLEKTAALISSTERRAMLAERETVDRLIAHFLAAHLGDDYEARVTGVTRAGLFVSLATYGADGLVPISTLGDEYYLYDEANHAIAGERSGKGFRLGDTVTVRLVEALPVAGALRFEMVSEPHSLPMSTRSHHKASKGMRGRKGKPAGFSGASKTGPKKTGSKRKGRR</sequence>
<dbReference type="Gene3D" id="2.40.50.140">
    <property type="entry name" value="Nucleic acid-binding proteins"/>
    <property type="match status" value="1"/>
</dbReference>
<dbReference type="InterPro" id="IPR011805">
    <property type="entry name" value="RNase_R"/>
</dbReference>
<dbReference type="RefSeq" id="WP_244923190.1">
    <property type="nucleotide sequence ID" value="NZ_CP022603.1"/>
</dbReference>
<dbReference type="CDD" id="cd04471">
    <property type="entry name" value="S1_RNase_R"/>
    <property type="match status" value="1"/>
</dbReference>
<evidence type="ECO:0000313" key="11">
    <source>
        <dbReference type="Proteomes" id="UP000215256"/>
    </source>
</evidence>
<dbReference type="InterPro" id="IPR012340">
    <property type="entry name" value="NA-bd_OB-fold"/>
</dbReference>
<dbReference type="GO" id="GO:0005829">
    <property type="term" value="C:cytosol"/>
    <property type="evidence" value="ECO:0007669"/>
    <property type="project" value="TreeGrafter"/>
</dbReference>
<dbReference type="SMART" id="SM00316">
    <property type="entry name" value="S1"/>
    <property type="match status" value="1"/>
</dbReference>
<gene>
    <name evidence="7 10" type="primary">rnr</name>
    <name evidence="10" type="ORF">CES85_3913</name>
</gene>
<dbReference type="NCBIfam" id="TIGR00358">
    <property type="entry name" value="3_prime_RNase"/>
    <property type="match status" value="1"/>
</dbReference>
<dbReference type="PANTHER" id="PTHR23355:SF9">
    <property type="entry name" value="DIS3-LIKE EXONUCLEASE 2"/>
    <property type="match status" value="1"/>
</dbReference>
<dbReference type="Pfam" id="PF17876">
    <property type="entry name" value="CSD2"/>
    <property type="match status" value="1"/>
</dbReference>
<evidence type="ECO:0000256" key="5">
    <source>
        <dbReference type="ARBA" id="ARBA00022839"/>
    </source>
</evidence>
<dbReference type="PROSITE" id="PS01175">
    <property type="entry name" value="RIBONUCLEASE_II"/>
    <property type="match status" value="1"/>
</dbReference>
<keyword evidence="3 7" id="KW-0540">Nuclease</keyword>
<evidence type="ECO:0000256" key="1">
    <source>
        <dbReference type="ARBA" id="ARBA00001849"/>
    </source>
</evidence>
<dbReference type="Pfam" id="PF00773">
    <property type="entry name" value="RNB"/>
    <property type="match status" value="1"/>
</dbReference>
<keyword evidence="4 7" id="KW-0378">Hydrolase</keyword>
<feature type="domain" description="S1 motif" evidence="9">
    <location>
        <begin position="669"/>
        <end position="750"/>
    </location>
</feature>
<organism evidence="10 11">
    <name type="scientific">Ochrobactrum quorumnocens</name>
    <dbReference type="NCBI Taxonomy" id="271865"/>
    <lineage>
        <taxon>Bacteria</taxon>
        <taxon>Pseudomonadati</taxon>
        <taxon>Pseudomonadota</taxon>
        <taxon>Alphaproteobacteria</taxon>
        <taxon>Hyphomicrobiales</taxon>
        <taxon>Brucellaceae</taxon>
        <taxon>Brucella/Ochrobactrum group</taxon>
        <taxon>Ochrobactrum</taxon>
    </lineage>
</organism>
<feature type="compositionally biased region" description="Basic residues" evidence="8">
    <location>
        <begin position="761"/>
        <end position="776"/>
    </location>
</feature>
<dbReference type="SMART" id="SM00955">
    <property type="entry name" value="RNB"/>
    <property type="match status" value="1"/>
</dbReference>
<dbReference type="InterPro" id="IPR001900">
    <property type="entry name" value="RNase_II/R"/>
</dbReference>
<dbReference type="InterPro" id="IPR022966">
    <property type="entry name" value="RNase_II/R_CS"/>
</dbReference>
<dbReference type="Proteomes" id="UP000215256">
    <property type="component" value="Chromosome 2"/>
</dbReference>
<dbReference type="EC" id="3.1.13.1" evidence="7"/>
<evidence type="ECO:0000259" key="9">
    <source>
        <dbReference type="PROSITE" id="PS50126"/>
    </source>
</evidence>
<dbReference type="PANTHER" id="PTHR23355">
    <property type="entry name" value="RIBONUCLEASE"/>
    <property type="match status" value="1"/>
</dbReference>
<comment type="catalytic activity">
    <reaction evidence="1 7">
        <text>Exonucleolytic cleavage in the 3'- to 5'-direction to yield nucleoside 5'-phosphates.</text>
        <dbReference type="EC" id="3.1.13.1"/>
    </reaction>
</comment>
<keyword evidence="2 7" id="KW-0963">Cytoplasm</keyword>
<accession>A0A248U8P3</accession>